<keyword evidence="3" id="KW-0012">Acyltransferase</keyword>
<dbReference type="InterPro" id="IPR012429">
    <property type="entry name" value="HGSNAT_cat"/>
</dbReference>
<keyword evidence="4" id="KW-1185">Reference proteome</keyword>
<feature type="domain" description="Heparan-alpha-glucosaminide N-acetyltransferase catalytic" evidence="2">
    <location>
        <begin position="9"/>
        <end position="226"/>
    </location>
</feature>
<dbReference type="GO" id="GO:0015019">
    <property type="term" value="F:heparan-alpha-glucosaminide N-acetyltransferase activity"/>
    <property type="evidence" value="ECO:0007669"/>
    <property type="project" value="UniProtKB-EC"/>
</dbReference>
<name>A0ABV7DQP2_9RHOB</name>
<keyword evidence="3" id="KW-0808">Transferase</keyword>
<organism evidence="3 4">
    <name type="scientific">Tabrizicola soli</name>
    <dbReference type="NCBI Taxonomy" id="2185115"/>
    <lineage>
        <taxon>Bacteria</taxon>
        <taxon>Pseudomonadati</taxon>
        <taxon>Pseudomonadota</taxon>
        <taxon>Alphaproteobacteria</taxon>
        <taxon>Rhodobacterales</taxon>
        <taxon>Paracoccaceae</taxon>
        <taxon>Tabrizicola</taxon>
    </lineage>
</organism>
<sequence length="240" mass="26222">MTLAAPSPRLIPLDLARTLAILCMVAFHFTFDLALFGYIAPDTMGRPFWYYFARMIAGSFLFLSGVSLWLAHGRGIRWPAFWTRFARIAGGALLVSIASIWLVPGGTILFGILHAIAAASLLCLIALRLPWPVTLALSALILAAAWGPRSAAFDPLWLVWTGLAESRPMMGDYVPLIPWAAPALAGVALAKAVRLDLWRGATPTRLTRALSFPGRHSLVIYLIHQPILFGLFNLYARVAS</sequence>
<protein>
    <submittedName>
        <fullName evidence="3">Heparan-alpha-glucosaminide N-acetyltransferase</fullName>
        <ecNumber evidence="3">2.3.1.78</ecNumber>
    </submittedName>
</protein>
<dbReference type="Proteomes" id="UP001595445">
    <property type="component" value="Unassembled WGS sequence"/>
</dbReference>
<dbReference type="EMBL" id="JBHRSM010000009">
    <property type="protein sequence ID" value="MFC3085322.1"/>
    <property type="molecule type" value="Genomic_DNA"/>
</dbReference>
<evidence type="ECO:0000259" key="2">
    <source>
        <dbReference type="Pfam" id="PF07786"/>
    </source>
</evidence>
<proteinExistence type="predicted"/>
<evidence type="ECO:0000313" key="3">
    <source>
        <dbReference type="EMBL" id="MFC3085322.1"/>
    </source>
</evidence>
<feature type="transmembrane region" description="Helical" evidence="1">
    <location>
        <begin position="19"/>
        <end position="39"/>
    </location>
</feature>
<comment type="caution">
    <text evidence="3">The sequence shown here is derived from an EMBL/GenBank/DDBJ whole genome shotgun (WGS) entry which is preliminary data.</text>
</comment>
<dbReference type="Pfam" id="PF07786">
    <property type="entry name" value="HGSNAT_cat"/>
    <property type="match status" value="1"/>
</dbReference>
<accession>A0ABV7DQP2</accession>
<feature type="transmembrane region" description="Helical" evidence="1">
    <location>
        <begin position="51"/>
        <end position="72"/>
    </location>
</feature>
<evidence type="ECO:0000256" key="1">
    <source>
        <dbReference type="SAM" id="Phobius"/>
    </source>
</evidence>
<evidence type="ECO:0000313" key="4">
    <source>
        <dbReference type="Proteomes" id="UP001595445"/>
    </source>
</evidence>
<feature type="transmembrane region" description="Helical" evidence="1">
    <location>
        <begin position="134"/>
        <end position="153"/>
    </location>
</feature>
<keyword evidence="1" id="KW-0812">Transmembrane</keyword>
<feature type="transmembrane region" description="Helical" evidence="1">
    <location>
        <begin position="84"/>
        <end position="102"/>
    </location>
</feature>
<feature type="transmembrane region" description="Helical" evidence="1">
    <location>
        <begin position="173"/>
        <end position="197"/>
    </location>
</feature>
<gene>
    <name evidence="3" type="ORF">ACFOD6_04580</name>
</gene>
<dbReference type="RefSeq" id="WP_197647310.1">
    <property type="nucleotide sequence ID" value="NZ_JAEACP010000026.1"/>
</dbReference>
<dbReference type="EC" id="2.3.1.78" evidence="3"/>
<feature type="transmembrane region" description="Helical" evidence="1">
    <location>
        <begin position="218"/>
        <end position="236"/>
    </location>
</feature>
<keyword evidence="1" id="KW-1133">Transmembrane helix</keyword>
<keyword evidence="1" id="KW-0472">Membrane</keyword>
<reference evidence="4" key="1">
    <citation type="journal article" date="2019" name="Int. J. Syst. Evol. Microbiol.">
        <title>The Global Catalogue of Microorganisms (GCM) 10K type strain sequencing project: providing services to taxonomists for standard genome sequencing and annotation.</title>
        <authorList>
            <consortium name="The Broad Institute Genomics Platform"/>
            <consortium name="The Broad Institute Genome Sequencing Center for Infectious Disease"/>
            <person name="Wu L."/>
            <person name="Ma J."/>
        </authorList>
    </citation>
    <scope>NUCLEOTIDE SEQUENCE [LARGE SCALE GENOMIC DNA]</scope>
    <source>
        <strain evidence="4">KCTC 62102</strain>
    </source>
</reference>